<dbReference type="AlphaFoldDB" id="A0A0A3I484"/>
<dbReference type="eggNOG" id="COG0667">
    <property type="taxonomic scope" value="Bacteria"/>
</dbReference>
<dbReference type="STRING" id="1384049.CD29_05820"/>
<dbReference type="GO" id="GO:0016491">
    <property type="term" value="F:oxidoreductase activity"/>
    <property type="evidence" value="ECO:0007669"/>
    <property type="project" value="InterPro"/>
</dbReference>
<evidence type="ECO:0000313" key="3">
    <source>
        <dbReference type="Proteomes" id="UP000030416"/>
    </source>
</evidence>
<evidence type="ECO:0000259" key="1">
    <source>
        <dbReference type="Pfam" id="PF00248"/>
    </source>
</evidence>
<comment type="caution">
    <text evidence="2">The sequence shown here is derived from an EMBL/GenBank/DDBJ whole genome shotgun (WGS) entry which is preliminary data.</text>
</comment>
<organism evidence="2 3">
    <name type="scientific">Ureibacillus manganicus DSM 26584</name>
    <dbReference type="NCBI Taxonomy" id="1384049"/>
    <lineage>
        <taxon>Bacteria</taxon>
        <taxon>Bacillati</taxon>
        <taxon>Bacillota</taxon>
        <taxon>Bacilli</taxon>
        <taxon>Bacillales</taxon>
        <taxon>Caryophanaceae</taxon>
        <taxon>Ureibacillus</taxon>
    </lineage>
</organism>
<dbReference type="InterPro" id="IPR036812">
    <property type="entry name" value="NAD(P)_OxRdtase_dom_sf"/>
</dbReference>
<dbReference type="CDD" id="cd19086">
    <property type="entry name" value="AKR_AKR11C1"/>
    <property type="match status" value="1"/>
</dbReference>
<sequence>MKKRTVGNSGIEISELSLGCMSLPTNMNEAKPIIELAIEHGINYFDTADLYDRGMNEEVVGKWLKSYRNQVVLATKVGNVWNEDGKGWHWDASPTHIEQGLKDSLRRLKTDYIDIYQLHGGTIEDSLDEIIATFEKLKKDGLIREYGISSIRPNVFLPFFKNSSAVSNMMQYSMLDRRAEEWFEGIEKSGASVVTRGSIAKGLLTNEWKTRIEKSNGYMSYTKEELVNVLQQIEAQYGDLHAAAIAYNLSHPVIASTVIGTKNEKQLLDNIAAYNLAQKIKNIKDINPTLKLDTYTEHR</sequence>
<dbReference type="PANTHER" id="PTHR43312">
    <property type="entry name" value="D-THREO-ALDOSE 1-DEHYDROGENASE"/>
    <property type="match status" value="1"/>
</dbReference>
<dbReference type="Proteomes" id="UP000030416">
    <property type="component" value="Unassembled WGS sequence"/>
</dbReference>
<dbReference type="RefSeq" id="WP_036183930.1">
    <property type="nucleotide sequence ID" value="NZ_AVDA01000005.1"/>
</dbReference>
<dbReference type="InterPro" id="IPR023210">
    <property type="entry name" value="NADP_OxRdtase_dom"/>
</dbReference>
<accession>A0A0A3I484</accession>
<dbReference type="PRINTS" id="PR00069">
    <property type="entry name" value="ALDKETRDTASE"/>
</dbReference>
<gene>
    <name evidence="2" type="ORF">CD29_05820</name>
</gene>
<name>A0A0A3I484_9BACL</name>
<proteinExistence type="predicted"/>
<dbReference type="PANTHER" id="PTHR43312:SF1">
    <property type="entry name" value="NADP-DEPENDENT OXIDOREDUCTASE DOMAIN-CONTAINING PROTEIN"/>
    <property type="match status" value="1"/>
</dbReference>
<dbReference type="InterPro" id="IPR053135">
    <property type="entry name" value="AKR2_Oxidoreductase"/>
</dbReference>
<dbReference type="SUPFAM" id="SSF51430">
    <property type="entry name" value="NAD(P)-linked oxidoreductase"/>
    <property type="match status" value="1"/>
</dbReference>
<evidence type="ECO:0000313" key="2">
    <source>
        <dbReference type="EMBL" id="KGR79616.1"/>
    </source>
</evidence>
<dbReference type="Pfam" id="PF00248">
    <property type="entry name" value="Aldo_ket_red"/>
    <property type="match status" value="1"/>
</dbReference>
<reference evidence="2 3" key="1">
    <citation type="submission" date="2014-02" db="EMBL/GenBank/DDBJ databases">
        <title>Draft genome sequence of Lysinibacillus manganicus DSM 26584T.</title>
        <authorList>
            <person name="Zhang F."/>
            <person name="Wang G."/>
            <person name="Zhang L."/>
        </authorList>
    </citation>
    <scope>NUCLEOTIDE SEQUENCE [LARGE SCALE GENOMIC DNA]</scope>
    <source>
        <strain evidence="2 3">DSM 26584</strain>
    </source>
</reference>
<dbReference type="Gene3D" id="3.20.20.100">
    <property type="entry name" value="NADP-dependent oxidoreductase domain"/>
    <property type="match status" value="1"/>
</dbReference>
<keyword evidence="3" id="KW-1185">Reference proteome</keyword>
<feature type="domain" description="NADP-dependent oxidoreductase" evidence="1">
    <location>
        <begin position="16"/>
        <end position="286"/>
    </location>
</feature>
<protein>
    <submittedName>
        <fullName evidence="2">Oxidoreductase</fullName>
    </submittedName>
</protein>
<dbReference type="OrthoDB" id="9773828at2"/>
<dbReference type="EMBL" id="JPVN01000005">
    <property type="protein sequence ID" value="KGR79616.1"/>
    <property type="molecule type" value="Genomic_DNA"/>
</dbReference>
<dbReference type="InterPro" id="IPR020471">
    <property type="entry name" value="AKR"/>
</dbReference>